<evidence type="ECO:0000259" key="6">
    <source>
        <dbReference type="Pfam" id="PF04829"/>
    </source>
</evidence>
<keyword evidence="2" id="KW-0800">Toxin</keyword>
<accession>A0ABR9A0G8</accession>
<protein>
    <submittedName>
        <fullName evidence="7">VENN motif pre-toxin domain-containing protein</fullName>
    </submittedName>
</protein>
<name>A0ABR9A0G8_9GAMM</name>
<dbReference type="RefSeq" id="WP_191931421.1">
    <property type="nucleotide sequence ID" value="NZ_JACYNM010000085.1"/>
</dbReference>
<evidence type="ECO:0000256" key="3">
    <source>
        <dbReference type="ARBA" id="ARBA00022913"/>
    </source>
</evidence>
<evidence type="ECO:0000313" key="8">
    <source>
        <dbReference type="Proteomes" id="UP000661012"/>
    </source>
</evidence>
<feature type="compositionally biased region" description="Basic and acidic residues" evidence="5">
    <location>
        <begin position="96"/>
        <end position="105"/>
    </location>
</feature>
<keyword evidence="4" id="KW-0843">Virulence</keyword>
<evidence type="ECO:0000256" key="4">
    <source>
        <dbReference type="ARBA" id="ARBA00023026"/>
    </source>
</evidence>
<proteinExistence type="predicted"/>
<gene>
    <name evidence="7" type="ORF">IFT93_24415</name>
</gene>
<feature type="compositionally biased region" description="Gly residues" evidence="5">
    <location>
        <begin position="61"/>
        <end position="75"/>
    </location>
</feature>
<feature type="compositionally biased region" description="Gly residues" evidence="5">
    <location>
        <begin position="106"/>
        <end position="117"/>
    </location>
</feature>
<keyword evidence="3" id="KW-1266">Target cell cytoplasm</keyword>
<organism evidence="7 8">
    <name type="scientific">Erwinia persicina</name>
    <dbReference type="NCBI Taxonomy" id="55211"/>
    <lineage>
        <taxon>Bacteria</taxon>
        <taxon>Pseudomonadati</taxon>
        <taxon>Pseudomonadota</taxon>
        <taxon>Gammaproteobacteria</taxon>
        <taxon>Enterobacterales</taxon>
        <taxon>Erwiniaceae</taxon>
        <taxon>Erwinia</taxon>
    </lineage>
</organism>
<sequence length="240" mass="23996">KQQVSALSELAAGLAGGLATGDTGGAVTAGQAGKNAVENNALGCAGSSNPYCVGKNDLLTTGGGGPGPIAGGVGAAGALATGGDKDGAGQPNVGKDLSDEQKKELGGTGSGTPGGWGPEDEEGARNNEAARNGLSKDKLNQAASAPNRNGLTDAGRALQKHGGREGSVYSYTSQKAAVLNQEAQSIVNEILNNPNTKVESRIVFENKQKVTVVEATAPDGRALRFNADGSRLIGFREPSK</sequence>
<feature type="region of interest" description="Disordered" evidence="5">
    <location>
        <begin position="60"/>
        <end position="168"/>
    </location>
</feature>
<feature type="domain" description="VENN motif-containing" evidence="6">
    <location>
        <begin position="1"/>
        <end position="43"/>
    </location>
</feature>
<reference evidence="7 8" key="1">
    <citation type="journal article" date="2020" name="FEMS Microbiol. Ecol.">
        <title>Temporal dynamics of bacterial communities during seed development and maturation.</title>
        <authorList>
            <person name="Chesneau G."/>
            <person name="Torres-Cortes G."/>
            <person name="Briand M."/>
            <person name="Darrasse A."/>
            <person name="Preveaux A."/>
            <person name="Marais C."/>
            <person name="Jacques M.A."/>
            <person name="Shade A."/>
            <person name="Barret M."/>
        </authorList>
    </citation>
    <scope>NUCLEOTIDE SEQUENCE [LARGE SCALE GENOMIC DNA]</scope>
    <source>
        <strain evidence="7 8">CFBP13732</strain>
    </source>
</reference>
<dbReference type="InterPro" id="IPR006914">
    <property type="entry name" value="VENN_dom"/>
</dbReference>
<comment type="subcellular location">
    <subcellularLocation>
        <location evidence="1">Target cell</location>
        <location evidence="1">Target cell cytoplasm</location>
    </subcellularLocation>
</comment>
<dbReference type="EMBL" id="JACYNN010000084">
    <property type="protein sequence ID" value="MBD8109482.1"/>
    <property type="molecule type" value="Genomic_DNA"/>
</dbReference>
<feature type="compositionally biased region" description="Polar residues" evidence="5">
    <location>
        <begin position="141"/>
        <end position="150"/>
    </location>
</feature>
<feature type="non-terminal residue" evidence="7">
    <location>
        <position position="1"/>
    </location>
</feature>
<evidence type="ECO:0000313" key="7">
    <source>
        <dbReference type="EMBL" id="MBD8109482.1"/>
    </source>
</evidence>
<dbReference type="Pfam" id="PF04829">
    <property type="entry name" value="PT-VENN"/>
    <property type="match status" value="1"/>
</dbReference>
<evidence type="ECO:0000256" key="2">
    <source>
        <dbReference type="ARBA" id="ARBA00022656"/>
    </source>
</evidence>
<comment type="caution">
    <text evidence="7">The sequence shown here is derived from an EMBL/GenBank/DDBJ whole genome shotgun (WGS) entry which is preliminary data.</text>
</comment>
<evidence type="ECO:0000256" key="5">
    <source>
        <dbReference type="SAM" id="MobiDB-lite"/>
    </source>
</evidence>
<evidence type="ECO:0000256" key="1">
    <source>
        <dbReference type="ARBA" id="ARBA00004219"/>
    </source>
</evidence>
<keyword evidence="8" id="KW-1185">Reference proteome</keyword>
<dbReference type="Proteomes" id="UP000661012">
    <property type="component" value="Unassembled WGS sequence"/>
</dbReference>